<dbReference type="GO" id="GO:0008270">
    <property type="term" value="F:zinc ion binding"/>
    <property type="evidence" value="ECO:0007669"/>
    <property type="project" value="UniProtKB-KW"/>
</dbReference>
<reference evidence="3 4" key="1">
    <citation type="submission" date="2019-09" db="EMBL/GenBank/DDBJ databases">
        <title>A chromosome-level genome assembly of the Chinese tupelo Nyssa sinensis.</title>
        <authorList>
            <person name="Yang X."/>
            <person name="Kang M."/>
            <person name="Yang Y."/>
            <person name="Xiong H."/>
            <person name="Wang M."/>
            <person name="Zhang Z."/>
            <person name="Wang Z."/>
            <person name="Wu H."/>
            <person name="Ma T."/>
            <person name="Liu J."/>
            <person name="Xi Z."/>
        </authorList>
    </citation>
    <scope>NUCLEOTIDE SEQUENCE [LARGE SCALE GENOMIC DNA]</scope>
    <source>
        <strain evidence="3">J267</strain>
        <tissue evidence="3">Leaf</tissue>
    </source>
</reference>
<dbReference type="Pfam" id="PF00098">
    <property type="entry name" value="zf-CCHC"/>
    <property type="match status" value="1"/>
</dbReference>
<organism evidence="3 4">
    <name type="scientific">Nyssa sinensis</name>
    <dbReference type="NCBI Taxonomy" id="561372"/>
    <lineage>
        <taxon>Eukaryota</taxon>
        <taxon>Viridiplantae</taxon>
        <taxon>Streptophyta</taxon>
        <taxon>Embryophyta</taxon>
        <taxon>Tracheophyta</taxon>
        <taxon>Spermatophyta</taxon>
        <taxon>Magnoliopsida</taxon>
        <taxon>eudicotyledons</taxon>
        <taxon>Gunneridae</taxon>
        <taxon>Pentapetalae</taxon>
        <taxon>asterids</taxon>
        <taxon>Cornales</taxon>
        <taxon>Nyssaceae</taxon>
        <taxon>Nyssa</taxon>
    </lineage>
</organism>
<dbReference type="InterPro" id="IPR001878">
    <property type="entry name" value="Znf_CCHC"/>
</dbReference>
<dbReference type="Pfam" id="PF22909">
    <property type="entry name" value="Caulimovir_coat_dom"/>
    <property type="match status" value="1"/>
</dbReference>
<protein>
    <recommendedName>
        <fullName evidence="2">CCHC-type domain-containing protein</fullName>
    </recommendedName>
</protein>
<evidence type="ECO:0000313" key="4">
    <source>
        <dbReference type="Proteomes" id="UP000325577"/>
    </source>
</evidence>
<evidence type="ECO:0000256" key="1">
    <source>
        <dbReference type="PROSITE-ProRule" id="PRU00047"/>
    </source>
</evidence>
<dbReference type="OrthoDB" id="1736312at2759"/>
<dbReference type="SUPFAM" id="SSF57756">
    <property type="entry name" value="Retrovirus zinc finger-like domains"/>
    <property type="match status" value="1"/>
</dbReference>
<dbReference type="InterPro" id="IPR036875">
    <property type="entry name" value="Znf_CCHC_sf"/>
</dbReference>
<dbReference type="GO" id="GO:0003676">
    <property type="term" value="F:nucleic acid binding"/>
    <property type="evidence" value="ECO:0007669"/>
    <property type="project" value="InterPro"/>
</dbReference>
<dbReference type="Proteomes" id="UP000325577">
    <property type="component" value="Linkage Group LG13"/>
</dbReference>
<evidence type="ECO:0000259" key="2">
    <source>
        <dbReference type="PROSITE" id="PS50158"/>
    </source>
</evidence>
<feature type="domain" description="CCHC-type" evidence="2">
    <location>
        <begin position="743"/>
        <end position="757"/>
    </location>
</feature>
<proteinExistence type="predicted"/>
<gene>
    <name evidence="3" type="ORF">F0562_024434</name>
</gene>
<keyword evidence="4" id="KW-1185">Reference proteome</keyword>
<sequence length="810" mass="93482">MLLPVTAIKAKGVQVLKPPEFDPRTLSGLEWDLSKFSLGKTELVPQNNIMYRNTEGNLVSRFYNYNDQRQHTPSEVGDDDIVTDTDNLDLDLLDRDIDFMDHEYSYHQGGWYHEYEDSSDEELIYDSESDESDAEYTGLIMNDYESRPCIVNNPGFVMNPGPTVESSSSSKILEIQAPLTNKLGVNLKNLNRTEALAQLQADAKILNQKLRTKTLVEPKTGRIHGLSIKNKFSGIKPRKTLDLSETVNMGKQPLLSKEQQTFSSEKPLSFAKEKKITDFFQKQSKQSFWEKANQTDSTICKTEKPQADMMERILFPYTMEIELEPTELEELSQQHIAGKVIKPTEYLCFDNIGNIVVRSREQVITEDWFDKLFNFDDSKTVSVEDLLNPINFQEQPKIFEIKPSEETEDSSDDEVDKWVNSQIRLTDNRCETISVSGSIKSKDFMDTNRKPQRAAPLLPKLEPVWPSVIDKWKTLVVREYTNKGFDHTALQCLAHIETFLGESAKTIWEGYKLKFPDDLARTVSFGANPWNFVNKIQFVLIGEDPNLGIQSQQQEAMAELERLSLSSYMYIKQFLVDFMYNTSISGNAFNPVILDKLMLKLPGALGKKIQERWKIALGDRTGDVLDSIGNRVRFIVKVLKEHCTDIEINRQLKGDNSFCRTIYTPQQYGYKPPQSRRPKGRHRPIPHRQLRPQNFQKKWLSNSRPKGRKRFLRKSENRAPFLRKDSHVRKHRPNRIYKNKLSCFACNQDGHFSKNCPFRQNLDNKEALLVNCTNENLIAIDDDVSETESIYSIISFTDHGYRRALKTSRR</sequence>
<name>A0A5J5BDA7_9ASTE</name>
<accession>A0A5J5BDA7</accession>
<dbReference type="PROSITE" id="PS50158">
    <property type="entry name" value="ZF_CCHC"/>
    <property type="match status" value="1"/>
</dbReference>
<dbReference type="EMBL" id="CM018036">
    <property type="protein sequence ID" value="KAA8540648.1"/>
    <property type="molecule type" value="Genomic_DNA"/>
</dbReference>
<keyword evidence="1" id="KW-0862">Zinc</keyword>
<evidence type="ECO:0000313" key="3">
    <source>
        <dbReference type="EMBL" id="KAA8540648.1"/>
    </source>
</evidence>
<keyword evidence="1" id="KW-0479">Metal-binding</keyword>
<keyword evidence="1" id="KW-0863">Zinc-finger</keyword>
<dbReference type="AlphaFoldDB" id="A0A5J5BDA7"/>